<dbReference type="RefSeq" id="WP_340290110.1">
    <property type="nucleotide sequence ID" value="NZ_JBBEOI010000014.1"/>
</dbReference>
<feature type="transmembrane region" description="Helical" evidence="1">
    <location>
        <begin position="40"/>
        <end position="60"/>
    </location>
</feature>
<dbReference type="Proteomes" id="UP001595685">
    <property type="component" value="Unassembled WGS sequence"/>
</dbReference>
<keyword evidence="1" id="KW-0812">Transmembrane</keyword>
<gene>
    <name evidence="2" type="ORF">ACFOLH_07440</name>
</gene>
<evidence type="ECO:0000313" key="2">
    <source>
        <dbReference type="EMBL" id="MFC3688171.1"/>
    </source>
</evidence>
<evidence type="ECO:0008006" key="4">
    <source>
        <dbReference type="Google" id="ProtNLM"/>
    </source>
</evidence>
<keyword evidence="3" id="KW-1185">Reference proteome</keyword>
<proteinExistence type="predicted"/>
<evidence type="ECO:0000313" key="3">
    <source>
        <dbReference type="Proteomes" id="UP001595685"/>
    </source>
</evidence>
<name>A0ABV7WI12_9MICO</name>
<reference evidence="3" key="1">
    <citation type="journal article" date="2019" name="Int. J. Syst. Evol. Microbiol.">
        <title>The Global Catalogue of Microorganisms (GCM) 10K type strain sequencing project: providing services to taxonomists for standard genome sequencing and annotation.</title>
        <authorList>
            <consortium name="The Broad Institute Genomics Platform"/>
            <consortium name="The Broad Institute Genome Sequencing Center for Infectious Disease"/>
            <person name="Wu L."/>
            <person name="Ma J."/>
        </authorList>
    </citation>
    <scope>NUCLEOTIDE SEQUENCE [LARGE SCALE GENOMIC DNA]</scope>
    <source>
        <strain evidence="3">NCAIM B.02333</strain>
    </source>
</reference>
<accession>A0ABV7WI12</accession>
<dbReference type="PROSITE" id="PS51257">
    <property type="entry name" value="PROKAR_LIPOPROTEIN"/>
    <property type="match status" value="1"/>
</dbReference>
<comment type="caution">
    <text evidence="2">The sequence shown here is derived from an EMBL/GenBank/DDBJ whole genome shotgun (WGS) entry which is preliminary data.</text>
</comment>
<evidence type="ECO:0000256" key="1">
    <source>
        <dbReference type="SAM" id="Phobius"/>
    </source>
</evidence>
<keyword evidence="1" id="KW-1133">Transmembrane helix</keyword>
<sequence length="138" mass="14767">MSPPSRRWPPTPAVRATHAAVSVLLVVIACGMVVRGEWLGALVPTTGAVALLLAAFATSLDVRDGRLVARNLGLCRSVPLADVQVVTMTHRGLCCGRYDHGPVVALAVRGSWLATVRGRPSRADRVVEELRQLQADLR</sequence>
<organism evidence="2 3">
    <name type="scientific">Aquipuribacter hungaricus</name>
    <dbReference type="NCBI Taxonomy" id="545624"/>
    <lineage>
        <taxon>Bacteria</taxon>
        <taxon>Bacillati</taxon>
        <taxon>Actinomycetota</taxon>
        <taxon>Actinomycetes</taxon>
        <taxon>Micrococcales</taxon>
        <taxon>Intrasporangiaceae</taxon>
        <taxon>Aquipuribacter</taxon>
    </lineage>
</organism>
<dbReference type="EMBL" id="JBHRWW010000004">
    <property type="protein sequence ID" value="MFC3688171.1"/>
    <property type="molecule type" value="Genomic_DNA"/>
</dbReference>
<feature type="transmembrane region" description="Helical" evidence="1">
    <location>
        <begin position="12"/>
        <end position="34"/>
    </location>
</feature>
<protein>
    <recommendedName>
        <fullName evidence="4">PH domain-containing protein</fullName>
    </recommendedName>
</protein>
<keyword evidence="1" id="KW-0472">Membrane</keyword>